<name>A0ABY5PG33_9ACTN</name>
<dbReference type="RefSeq" id="WP_353864146.1">
    <property type="nucleotide sequence ID" value="NZ_CP088295.1"/>
</dbReference>
<reference evidence="2" key="1">
    <citation type="submission" date="2021-11" db="EMBL/GenBank/DDBJ databases">
        <title>Cultivation dependent microbiological survey of springs from the worlds oldest radium mine currently devoted to the extraction of radon-saturated water.</title>
        <authorList>
            <person name="Kapinusova G."/>
            <person name="Smrhova T."/>
            <person name="Strejcek M."/>
            <person name="Suman J."/>
            <person name="Jani K."/>
            <person name="Pajer P."/>
            <person name="Uhlik O."/>
        </authorList>
    </citation>
    <scope>NUCLEOTIDE SEQUENCE [LARGE SCALE GENOMIC DNA]</scope>
    <source>
        <strain evidence="2">J379</strain>
    </source>
</reference>
<dbReference type="EMBL" id="CP088295">
    <property type="protein sequence ID" value="UUY03644.1"/>
    <property type="molecule type" value="Genomic_DNA"/>
</dbReference>
<accession>A0ABY5PG33</accession>
<organism evidence="1 2">
    <name type="scientific">Svornostia abyssi</name>
    <dbReference type="NCBI Taxonomy" id="2898438"/>
    <lineage>
        <taxon>Bacteria</taxon>
        <taxon>Bacillati</taxon>
        <taxon>Actinomycetota</taxon>
        <taxon>Thermoleophilia</taxon>
        <taxon>Solirubrobacterales</taxon>
        <taxon>Baekduiaceae</taxon>
        <taxon>Svornostia</taxon>
    </lineage>
</organism>
<protein>
    <submittedName>
        <fullName evidence="1">Uncharacterized protein</fullName>
    </submittedName>
</protein>
<sequence>MPDRQACRIALLDDTARFRVDDPDDLVAASFACPACLGSQVEVVVAGDYEEHTARCSCRMCGTDWNVALTTWQVVRLRVHPPGRAAMHGPGLRVRELSDGAR</sequence>
<keyword evidence="2" id="KW-1185">Reference proteome</keyword>
<gene>
    <name evidence="1" type="ORF">LRS13_23735</name>
</gene>
<evidence type="ECO:0000313" key="1">
    <source>
        <dbReference type="EMBL" id="UUY03644.1"/>
    </source>
</evidence>
<dbReference type="Proteomes" id="UP001058860">
    <property type="component" value="Chromosome"/>
</dbReference>
<proteinExistence type="predicted"/>
<evidence type="ECO:0000313" key="2">
    <source>
        <dbReference type="Proteomes" id="UP001058860"/>
    </source>
</evidence>